<dbReference type="PROSITE" id="PS00775">
    <property type="entry name" value="GLYCOSYL_HYDROL_F3"/>
    <property type="match status" value="1"/>
</dbReference>
<evidence type="ECO:0000313" key="8">
    <source>
        <dbReference type="Proteomes" id="UP000315540"/>
    </source>
</evidence>
<evidence type="ECO:0000259" key="6">
    <source>
        <dbReference type="Pfam" id="PF00933"/>
    </source>
</evidence>
<comment type="catalytic activity">
    <reaction evidence="1">
        <text>Hydrolysis of terminal non-reducing N-acetyl-D-hexosamine residues in N-acetyl-beta-D-hexosaminides.</text>
        <dbReference type="EC" id="3.2.1.52"/>
    </reaction>
</comment>
<name>A0A504JK79_9FLAO</name>
<reference evidence="7 8" key="1">
    <citation type="submission" date="2019-06" db="EMBL/GenBank/DDBJ databases">
        <authorList>
            <person name="Meng X."/>
        </authorList>
    </citation>
    <scope>NUCLEOTIDE SEQUENCE [LARGE SCALE GENOMIC DNA]</scope>
    <source>
        <strain evidence="7 8">M625</strain>
    </source>
</reference>
<dbReference type="InterPro" id="IPR036962">
    <property type="entry name" value="Glyco_hydro_3_N_sf"/>
</dbReference>
<accession>A0A504JK79</accession>
<dbReference type="SUPFAM" id="SSF51445">
    <property type="entry name" value="(Trans)glycosidases"/>
    <property type="match status" value="1"/>
</dbReference>
<dbReference type="InterPro" id="IPR017853">
    <property type="entry name" value="GH"/>
</dbReference>
<protein>
    <recommendedName>
        <fullName evidence="3">beta-N-acetylhexosaminidase</fullName>
        <ecNumber evidence="3">3.2.1.52</ecNumber>
    </recommendedName>
</protein>
<dbReference type="GO" id="GO:0005975">
    <property type="term" value="P:carbohydrate metabolic process"/>
    <property type="evidence" value="ECO:0007669"/>
    <property type="project" value="InterPro"/>
</dbReference>
<dbReference type="Gene3D" id="3.20.20.300">
    <property type="entry name" value="Glycoside hydrolase, family 3, N-terminal domain"/>
    <property type="match status" value="1"/>
</dbReference>
<evidence type="ECO:0000313" key="7">
    <source>
        <dbReference type="EMBL" id="TPN88033.1"/>
    </source>
</evidence>
<dbReference type="InterPro" id="IPR019800">
    <property type="entry name" value="Glyco_hydro_3_AS"/>
</dbReference>
<organism evidence="7 8">
    <name type="scientific">Aquimarina algicola</name>
    <dbReference type="NCBI Taxonomy" id="2589995"/>
    <lineage>
        <taxon>Bacteria</taxon>
        <taxon>Pseudomonadati</taxon>
        <taxon>Bacteroidota</taxon>
        <taxon>Flavobacteriia</taxon>
        <taxon>Flavobacteriales</taxon>
        <taxon>Flavobacteriaceae</taxon>
        <taxon>Aquimarina</taxon>
    </lineage>
</organism>
<dbReference type="InterPro" id="IPR001764">
    <property type="entry name" value="Glyco_hydro_3_N"/>
</dbReference>
<dbReference type="EMBL" id="VFWZ01000002">
    <property type="protein sequence ID" value="TPN88033.1"/>
    <property type="molecule type" value="Genomic_DNA"/>
</dbReference>
<dbReference type="InterPro" id="IPR050226">
    <property type="entry name" value="NagZ_Beta-hexosaminidase"/>
</dbReference>
<dbReference type="GO" id="GO:0009254">
    <property type="term" value="P:peptidoglycan turnover"/>
    <property type="evidence" value="ECO:0007669"/>
    <property type="project" value="TreeGrafter"/>
</dbReference>
<dbReference type="Pfam" id="PF00933">
    <property type="entry name" value="Glyco_hydro_3"/>
    <property type="match status" value="1"/>
</dbReference>
<evidence type="ECO:0000256" key="2">
    <source>
        <dbReference type="ARBA" id="ARBA00005336"/>
    </source>
</evidence>
<dbReference type="PANTHER" id="PTHR30480">
    <property type="entry name" value="BETA-HEXOSAMINIDASE-RELATED"/>
    <property type="match status" value="1"/>
</dbReference>
<dbReference type="PANTHER" id="PTHR30480:SF13">
    <property type="entry name" value="BETA-HEXOSAMINIDASE"/>
    <property type="match status" value="1"/>
</dbReference>
<proteinExistence type="inferred from homology"/>
<dbReference type="AlphaFoldDB" id="A0A504JK79"/>
<comment type="caution">
    <text evidence="7">The sequence shown here is derived from an EMBL/GenBank/DDBJ whole genome shotgun (WGS) entry which is preliminary data.</text>
</comment>
<keyword evidence="5" id="KW-0326">Glycosidase</keyword>
<comment type="similarity">
    <text evidence="2">Belongs to the glycosyl hydrolase 3 family.</text>
</comment>
<dbReference type="OrthoDB" id="9805821at2"/>
<keyword evidence="8" id="KW-1185">Reference proteome</keyword>
<sequence>MERMGAIRRRSYSMLNKYLLNYIMKYFCQLLFCVFLISVSSTAQKAQKFSLNDFYTYDPELEYVVDSIFNTLNDRQKIAQMIITSAGELGKPEVTVKKLAEQDAIGGVVFLKGAKQKHIESIGALNTISATNKTVPLLFSMDAEPSLFGSRIKGAKDVGKTIDIKTEEQSNEVVNVINQELREIGVHHNYAPVLDISSGNEAIKSRSYGDDPTTVVTLANQFIQCTQEGGIIATAKHFPGHGLVKGDTHKQSVYIDGKLQEVDNYKKIIEDGVLSIMVAHITIKNNPEYDTNGLPSSCSRKIVTGLLKEKMGFKGIIISDALNIMKAVTILDNAPLRVSKAGCDLILMPRSEIKTINAILAEMKKDPDYKKQVMQSVKKIIRLKVCAGVVAI</sequence>
<feature type="domain" description="Glycoside hydrolase family 3 N-terminal" evidence="6">
    <location>
        <begin position="75"/>
        <end position="383"/>
    </location>
</feature>
<gene>
    <name evidence="7" type="ORF">FHK87_10705</name>
</gene>
<evidence type="ECO:0000256" key="4">
    <source>
        <dbReference type="ARBA" id="ARBA00022801"/>
    </source>
</evidence>
<evidence type="ECO:0000256" key="5">
    <source>
        <dbReference type="ARBA" id="ARBA00023295"/>
    </source>
</evidence>
<evidence type="ECO:0000256" key="3">
    <source>
        <dbReference type="ARBA" id="ARBA00012663"/>
    </source>
</evidence>
<dbReference type="EC" id="3.2.1.52" evidence="3"/>
<keyword evidence="4 7" id="KW-0378">Hydrolase</keyword>
<dbReference type="Proteomes" id="UP000315540">
    <property type="component" value="Unassembled WGS sequence"/>
</dbReference>
<evidence type="ECO:0000256" key="1">
    <source>
        <dbReference type="ARBA" id="ARBA00001231"/>
    </source>
</evidence>
<dbReference type="GO" id="GO:0004563">
    <property type="term" value="F:beta-N-acetylhexosaminidase activity"/>
    <property type="evidence" value="ECO:0007669"/>
    <property type="project" value="UniProtKB-EC"/>
</dbReference>